<feature type="signal peptide" evidence="2">
    <location>
        <begin position="1"/>
        <end position="25"/>
    </location>
</feature>
<evidence type="ECO:0000313" key="4">
    <source>
        <dbReference type="Proteomes" id="UP001623348"/>
    </source>
</evidence>
<gene>
    <name evidence="3" type="ORF">GRJ2_002495700</name>
</gene>
<sequence length="248" mass="27851">MSRGAQSLVGVQAVLVCLLEDLTEGSWQEGVTRRLLPTHTTASGAQDQEQEQVLVPAVELMRVSSTEDSDWQPQHPTGSWQEEADSRFFGQVRLLIALVLLAFFLVSCQNVMHIVRGSVRFLLKHAHRELDKELGESQGLADDEEALSTRVVRRRVLVKGNEVLHLPGEQVTEEQFTDDHGNIVTKKVIRKVVRQLGPGDMDDRQEQEELILEGSLQEPQDLEAEDDHFMKYSILHRDGLGAKVQCGL</sequence>
<comment type="caution">
    <text evidence="3">The sequence shown here is derived from an EMBL/GenBank/DDBJ whole genome shotgun (WGS) entry which is preliminary data.</text>
</comment>
<feature type="chain" id="PRO_5044869659" evidence="2">
    <location>
        <begin position="26"/>
        <end position="248"/>
    </location>
</feature>
<keyword evidence="1" id="KW-1133">Transmembrane helix</keyword>
<keyword evidence="2" id="KW-0732">Signal</keyword>
<reference evidence="3 4" key="1">
    <citation type="submission" date="2024-06" db="EMBL/GenBank/DDBJ databases">
        <title>The draft genome of Grus japonensis, version 3.</title>
        <authorList>
            <person name="Nabeshima K."/>
            <person name="Suzuki S."/>
            <person name="Onuma M."/>
        </authorList>
    </citation>
    <scope>NUCLEOTIDE SEQUENCE [LARGE SCALE GENOMIC DNA]</scope>
    <source>
        <strain evidence="3 4">451A</strain>
    </source>
</reference>
<dbReference type="AlphaFoldDB" id="A0ABC9XRE4"/>
<keyword evidence="1" id="KW-0472">Membrane</keyword>
<dbReference type="Proteomes" id="UP001623348">
    <property type="component" value="Unassembled WGS sequence"/>
</dbReference>
<feature type="transmembrane region" description="Helical" evidence="1">
    <location>
        <begin position="94"/>
        <end position="115"/>
    </location>
</feature>
<protein>
    <submittedName>
        <fullName evidence="3">Ankyrin-1</fullName>
    </submittedName>
</protein>
<evidence type="ECO:0000313" key="3">
    <source>
        <dbReference type="EMBL" id="GAB0200303.1"/>
    </source>
</evidence>
<keyword evidence="1" id="KW-0812">Transmembrane</keyword>
<keyword evidence="4" id="KW-1185">Reference proteome</keyword>
<accession>A0ABC9XRE4</accession>
<evidence type="ECO:0000256" key="2">
    <source>
        <dbReference type="SAM" id="SignalP"/>
    </source>
</evidence>
<dbReference type="EMBL" id="BAAFJT010000026">
    <property type="protein sequence ID" value="GAB0200303.1"/>
    <property type="molecule type" value="Genomic_DNA"/>
</dbReference>
<evidence type="ECO:0000256" key="1">
    <source>
        <dbReference type="SAM" id="Phobius"/>
    </source>
</evidence>
<name>A0ABC9XRE4_GRUJA</name>
<organism evidence="3 4">
    <name type="scientific">Grus japonensis</name>
    <name type="common">Japanese crane</name>
    <name type="synonym">Red-crowned crane</name>
    <dbReference type="NCBI Taxonomy" id="30415"/>
    <lineage>
        <taxon>Eukaryota</taxon>
        <taxon>Metazoa</taxon>
        <taxon>Chordata</taxon>
        <taxon>Craniata</taxon>
        <taxon>Vertebrata</taxon>
        <taxon>Euteleostomi</taxon>
        <taxon>Archelosauria</taxon>
        <taxon>Archosauria</taxon>
        <taxon>Dinosauria</taxon>
        <taxon>Saurischia</taxon>
        <taxon>Theropoda</taxon>
        <taxon>Coelurosauria</taxon>
        <taxon>Aves</taxon>
        <taxon>Neognathae</taxon>
        <taxon>Neoaves</taxon>
        <taxon>Gruiformes</taxon>
        <taxon>Gruidae</taxon>
        <taxon>Grus</taxon>
    </lineage>
</organism>
<proteinExistence type="predicted"/>